<name>A0ABX7P7D1_9BACT</name>
<protein>
    <recommendedName>
        <fullName evidence="4">MxcI protein</fullName>
    </recommendedName>
</protein>
<evidence type="ECO:0000313" key="2">
    <source>
        <dbReference type="EMBL" id="QSQ26368.1"/>
    </source>
</evidence>
<feature type="chain" id="PRO_5046562884" description="MxcI protein" evidence="1">
    <location>
        <begin position="27"/>
        <end position="410"/>
    </location>
</feature>
<dbReference type="PROSITE" id="PS51257">
    <property type="entry name" value="PROKAR_LIPOPROTEIN"/>
    <property type="match status" value="1"/>
</dbReference>
<accession>A0ABX7P7D1</accession>
<evidence type="ECO:0000256" key="1">
    <source>
        <dbReference type="SAM" id="SignalP"/>
    </source>
</evidence>
<dbReference type="Proteomes" id="UP000662747">
    <property type="component" value="Chromosome"/>
</dbReference>
<evidence type="ECO:0008006" key="4">
    <source>
        <dbReference type="Google" id="ProtNLM"/>
    </source>
</evidence>
<dbReference type="SUPFAM" id="SSF75011">
    <property type="entry name" value="3-carboxy-cis,cis-mucoante lactonizing enzyme"/>
    <property type="match status" value="1"/>
</dbReference>
<feature type="signal peptide" evidence="1">
    <location>
        <begin position="1"/>
        <end position="26"/>
    </location>
</feature>
<proteinExistence type="predicted"/>
<dbReference type="EMBL" id="CP071090">
    <property type="protein sequence ID" value="QSQ26368.1"/>
    <property type="molecule type" value="Genomic_DNA"/>
</dbReference>
<sequence>MKPASPFRFVRLTAVALAMSLLTACGDDDDKVDPDPTPNTPLYAVIAQVSADNESQSYIALTDKVDLTAPLSLENAIEVPGRALGFGIAKSGSLYVGGSDGATITRYDLNSSGKLEPKSTVSFAGKGVASIGEYQNQVQFVSSTKAYYFDGRTSQVIVWNPSDMTLTNAVAINNLAIEGATTTFASHPVRVGDLIIAAVGWRPSASVGITKQAGVVVVDTKTDAVSLVTDNRCGYVRDGVLGSDGKVYLATEAYGAAVYRVAGGDTPVPCLLKFDPATKSFDKDFYRELSSFTGGAATGSLLPGPTGTAYLRVLDESVYTVAPGTHPRAVASAQAWTWWQLNLSTLAATKVEKLPASTGSSFLFNVADNRVLFTEFTNSSSQTNLRDLSNQSGTVAMSSQGLVFSFLQVR</sequence>
<evidence type="ECO:0000313" key="3">
    <source>
        <dbReference type="Proteomes" id="UP000662747"/>
    </source>
</evidence>
<dbReference type="RefSeq" id="WP_206727916.1">
    <property type="nucleotide sequence ID" value="NZ_CP071090.1"/>
</dbReference>
<keyword evidence="3" id="KW-1185">Reference proteome</keyword>
<keyword evidence="1" id="KW-0732">Signal</keyword>
<organism evidence="2 3">
    <name type="scientific">Pyxidicoccus parkwayensis</name>
    <dbReference type="NCBI Taxonomy" id="2813578"/>
    <lineage>
        <taxon>Bacteria</taxon>
        <taxon>Pseudomonadati</taxon>
        <taxon>Myxococcota</taxon>
        <taxon>Myxococcia</taxon>
        <taxon>Myxococcales</taxon>
        <taxon>Cystobacterineae</taxon>
        <taxon>Myxococcaceae</taxon>
        <taxon>Pyxidicoccus</taxon>
    </lineage>
</organism>
<gene>
    <name evidence="2" type="ORF">JY651_16150</name>
</gene>
<reference evidence="2 3" key="1">
    <citation type="submission" date="2021-02" db="EMBL/GenBank/DDBJ databases">
        <title>De Novo genome assembly of isolated myxobacteria.</title>
        <authorList>
            <person name="Stevens D.C."/>
        </authorList>
    </citation>
    <scope>NUCLEOTIDE SEQUENCE [LARGE SCALE GENOMIC DNA]</scope>
    <source>
        <strain evidence="3">SCPEA02</strain>
    </source>
</reference>